<dbReference type="InterPro" id="IPR016024">
    <property type="entry name" value="ARM-type_fold"/>
</dbReference>
<reference evidence="3" key="1">
    <citation type="submission" date="2023-03" db="EMBL/GenBank/DDBJ databases">
        <authorList>
            <person name="Julca I."/>
        </authorList>
    </citation>
    <scope>NUCLEOTIDE SEQUENCE</scope>
</reference>
<name>A0AAV1CVU9_OLDCO</name>
<comment type="similarity">
    <text evidence="1">Belongs to the CNOT9 family.</text>
</comment>
<dbReference type="InterPro" id="IPR007216">
    <property type="entry name" value="CNOT9"/>
</dbReference>
<dbReference type="AlphaFoldDB" id="A0AAV1CVU9"/>
<protein>
    <submittedName>
        <fullName evidence="3">OLC1v1035876C1</fullName>
    </submittedName>
</protein>
<feature type="compositionally biased region" description="Low complexity" evidence="2">
    <location>
        <begin position="1"/>
        <end position="10"/>
    </location>
</feature>
<keyword evidence="4" id="KW-1185">Reference proteome</keyword>
<gene>
    <name evidence="3" type="ORF">OLC1_LOCUS9186</name>
</gene>
<evidence type="ECO:0000313" key="4">
    <source>
        <dbReference type="Proteomes" id="UP001161247"/>
    </source>
</evidence>
<feature type="compositionally biased region" description="Low complexity" evidence="2">
    <location>
        <begin position="17"/>
        <end position="30"/>
    </location>
</feature>
<feature type="region of interest" description="Disordered" evidence="2">
    <location>
        <begin position="1"/>
        <end position="30"/>
    </location>
</feature>
<dbReference type="SUPFAM" id="SSF48371">
    <property type="entry name" value="ARM repeat"/>
    <property type="match status" value="1"/>
</dbReference>
<proteinExistence type="inferred from homology"/>
<dbReference type="InterPro" id="IPR011989">
    <property type="entry name" value="ARM-like"/>
</dbReference>
<dbReference type="GO" id="GO:0030014">
    <property type="term" value="C:CCR4-NOT complex"/>
    <property type="evidence" value="ECO:0007669"/>
    <property type="project" value="InterPro"/>
</dbReference>
<sequence length="315" mass="34708">MSNPPQLAPQGPGGGASAASSSTSAATNQAPAVAVMEMKPHSVEDLVHQLTNPSLREEALLRLSKIKEGVPELGPLIWNSPGIIAVLLQEIISVYPHLSSPDLIPAMSNWVANVFTLLQRVATHPDTKIPFLKANIPFYLYPFINTTNKSKSFGFIRVTSLCVMGELVKGSDPDVIRLLLETEILQICLHSIEIGGKLSKKIATFILHRILQEEFGLEYVCSTEERLISITRVLGEMVTTKLCEESSHYILKLIVQCYIRLSDHPKACESLRQCLPSCFRDASFSRFLGEDLETSKCLQQLLHNVLGVAFQAGNE</sequence>
<dbReference type="EMBL" id="OX459120">
    <property type="protein sequence ID" value="CAI9099105.1"/>
    <property type="molecule type" value="Genomic_DNA"/>
</dbReference>
<evidence type="ECO:0000313" key="3">
    <source>
        <dbReference type="EMBL" id="CAI9099105.1"/>
    </source>
</evidence>
<dbReference type="Proteomes" id="UP001161247">
    <property type="component" value="Chromosome 3"/>
</dbReference>
<dbReference type="PANTHER" id="PTHR12262">
    <property type="entry name" value="CCR4-NOT TRANSCRIPTION COMPLEX SUBUNIT 9"/>
    <property type="match status" value="1"/>
</dbReference>
<evidence type="ECO:0000256" key="1">
    <source>
        <dbReference type="ARBA" id="ARBA00006385"/>
    </source>
</evidence>
<organism evidence="3 4">
    <name type="scientific">Oldenlandia corymbosa var. corymbosa</name>
    <dbReference type="NCBI Taxonomy" id="529605"/>
    <lineage>
        <taxon>Eukaryota</taxon>
        <taxon>Viridiplantae</taxon>
        <taxon>Streptophyta</taxon>
        <taxon>Embryophyta</taxon>
        <taxon>Tracheophyta</taxon>
        <taxon>Spermatophyta</taxon>
        <taxon>Magnoliopsida</taxon>
        <taxon>eudicotyledons</taxon>
        <taxon>Gunneridae</taxon>
        <taxon>Pentapetalae</taxon>
        <taxon>asterids</taxon>
        <taxon>lamiids</taxon>
        <taxon>Gentianales</taxon>
        <taxon>Rubiaceae</taxon>
        <taxon>Rubioideae</taxon>
        <taxon>Spermacoceae</taxon>
        <taxon>Hedyotis-Oldenlandia complex</taxon>
        <taxon>Oldenlandia</taxon>
    </lineage>
</organism>
<dbReference type="Gene3D" id="1.25.10.10">
    <property type="entry name" value="Leucine-rich Repeat Variant"/>
    <property type="match status" value="1"/>
</dbReference>
<accession>A0AAV1CVU9</accession>
<dbReference type="Pfam" id="PF04078">
    <property type="entry name" value="Rcd1"/>
    <property type="match status" value="1"/>
</dbReference>
<dbReference type="GO" id="GO:0006402">
    <property type="term" value="P:mRNA catabolic process"/>
    <property type="evidence" value="ECO:0007669"/>
    <property type="project" value="InterPro"/>
</dbReference>
<evidence type="ECO:0000256" key="2">
    <source>
        <dbReference type="SAM" id="MobiDB-lite"/>
    </source>
</evidence>